<dbReference type="RefSeq" id="WP_281862214.1">
    <property type="nucleotide sequence ID" value="NZ_AP027071.1"/>
</dbReference>
<name>A0ABM8DLB7_9SPIR</name>
<dbReference type="InterPro" id="IPR008483">
    <property type="entry name" value="DUF764_BOR_spp"/>
</dbReference>
<reference evidence="1 2" key="1">
    <citation type="submission" date="2022-11" db="EMBL/GenBank/DDBJ databases">
        <title>Genome sequence of clinical isolate of the human pathogenic Borrelia fainii.</title>
        <authorList>
            <person name="Itokawa K."/>
            <person name="Sato K."/>
            <person name="Qiu Y."/>
        </authorList>
    </citation>
    <scope>NUCLEOTIDE SEQUENCE [LARGE SCALE GENOMIC DNA]</scope>
    <source>
        <strain evidence="1 2">Qtaro</strain>
        <plasmid evidence="1 2">p100</plasmid>
    </source>
</reference>
<evidence type="ECO:0000313" key="2">
    <source>
        <dbReference type="Proteomes" id="UP001317516"/>
    </source>
</evidence>
<keyword evidence="2" id="KW-1185">Reference proteome</keyword>
<geneLocation type="plasmid" evidence="1 2">
    <name>p100</name>
</geneLocation>
<gene>
    <name evidence="1" type="ORF">BOFE_09010</name>
</gene>
<protein>
    <recommendedName>
        <fullName evidence="3">Cytosolic protein</fullName>
    </recommendedName>
</protein>
<sequence length="179" mass="20778">MLLNLYESQTFLIKILITFKDYLKHHSFKIEVINSYNRLYLTDLIDDYSYLLIINPKGFDCLDPRALRSGNFYSNVNEFGLKFTLCFMGFVGDVGDLKIYVNLHKIYECFLDFLHENSCKFEFVKSLEDEYDLSLNYYLKSTGDLLNGGVSNVTYNSGRAILGLTQSYRADIQVIEIKS</sequence>
<evidence type="ECO:0008006" key="3">
    <source>
        <dbReference type="Google" id="ProtNLM"/>
    </source>
</evidence>
<dbReference type="Proteomes" id="UP001317516">
    <property type="component" value="Plasmid p100"/>
</dbReference>
<accession>A0ABM8DLB7</accession>
<dbReference type="Pfam" id="PF05561">
    <property type="entry name" value="DUF764"/>
    <property type="match status" value="1"/>
</dbReference>
<organism evidence="1 2">
    <name type="scientific">Candidatus Borrelia fainii</name>
    <dbReference type="NCBI Taxonomy" id="2518322"/>
    <lineage>
        <taxon>Bacteria</taxon>
        <taxon>Pseudomonadati</taxon>
        <taxon>Spirochaetota</taxon>
        <taxon>Spirochaetia</taxon>
        <taxon>Spirochaetales</taxon>
        <taxon>Borreliaceae</taxon>
        <taxon>Borrelia</taxon>
    </lineage>
</organism>
<proteinExistence type="predicted"/>
<dbReference type="EMBL" id="AP027071">
    <property type="protein sequence ID" value="BDU63361.1"/>
    <property type="molecule type" value="Genomic_DNA"/>
</dbReference>
<evidence type="ECO:0000313" key="1">
    <source>
        <dbReference type="EMBL" id="BDU63361.1"/>
    </source>
</evidence>
<keyword evidence="1" id="KW-0614">Plasmid</keyword>